<dbReference type="EMBL" id="AQFT01000107">
    <property type="protein sequence ID" value="EMZ23433.1"/>
    <property type="molecule type" value="Genomic_DNA"/>
</dbReference>
<dbReference type="CDD" id="cd00075">
    <property type="entry name" value="HATPase"/>
    <property type="match status" value="1"/>
</dbReference>
<dbReference type="CDD" id="cd00082">
    <property type="entry name" value="HisKA"/>
    <property type="match status" value="1"/>
</dbReference>
<evidence type="ECO:0000256" key="2">
    <source>
        <dbReference type="ARBA" id="ARBA00004370"/>
    </source>
</evidence>
<dbReference type="PROSITE" id="PS50109">
    <property type="entry name" value="HIS_KIN"/>
    <property type="match status" value="1"/>
</dbReference>
<dbReference type="SMART" id="SM00388">
    <property type="entry name" value="HisKA"/>
    <property type="match status" value="1"/>
</dbReference>
<keyword evidence="12" id="KW-1185">Reference proteome</keyword>
<evidence type="ECO:0000256" key="7">
    <source>
        <dbReference type="ARBA" id="ARBA00023012"/>
    </source>
</evidence>
<dbReference type="GO" id="GO:0005886">
    <property type="term" value="C:plasma membrane"/>
    <property type="evidence" value="ECO:0007669"/>
    <property type="project" value="TreeGrafter"/>
</dbReference>
<dbReference type="eggNOG" id="COG2205">
    <property type="taxonomic scope" value="Bacteria"/>
</dbReference>
<dbReference type="SUPFAM" id="SSF55874">
    <property type="entry name" value="ATPase domain of HSP90 chaperone/DNA topoisomerase II/histidine kinase"/>
    <property type="match status" value="1"/>
</dbReference>
<organism evidence="11 12">
    <name type="scientific">Eubacterium plexicaudatum ASF492</name>
    <dbReference type="NCBI Taxonomy" id="1235802"/>
    <lineage>
        <taxon>Bacteria</taxon>
        <taxon>Bacillati</taxon>
        <taxon>Bacillota</taxon>
        <taxon>Clostridia</taxon>
        <taxon>Eubacteriales</taxon>
        <taxon>Eubacteriaceae</taxon>
        <taxon>Eubacterium</taxon>
    </lineage>
</organism>
<reference evidence="11 12" key="1">
    <citation type="journal article" date="2014" name="Genome Announc.">
        <title>Draft genome sequences of the altered schaedler flora, a defined bacterial community from gnotobiotic mice.</title>
        <authorList>
            <person name="Wannemuehler M.J."/>
            <person name="Overstreet A.M."/>
            <person name="Ward D.V."/>
            <person name="Phillips G.J."/>
        </authorList>
    </citation>
    <scope>NUCLEOTIDE SEQUENCE [LARGE SCALE GENOMIC DNA]</scope>
    <source>
        <strain evidence="11 12">ASF492</strain>
    </source>
</reference>
<dbReference type="PATRIC" id="fig|1235802.3.peg.3806"/>
<evidence type="ECO:0000256" key="6">
    <source>
        <dbReference type="ARBA" id="ARBA00022777"/>
    </source>
</evidence>
<dbReference type="Gene3D" id="6.10.340.10">
    <property type="match status" value="1"/>
</dbReference>
<dbReference type="STRING" id="1235802.C823_03604"/>
<dbReference type="PRINTS" id="PR00344">
    <property type="entry name" value="BCTRLSENSOR"/>
</dbReference>
<evidence type="ECO:0000259" key="10">
    <source>
        <dbReference type="PROSITE" id="PS50885"/>
    </source>
</evidence>
<dbReference type="AlphaFoldDB" id="N2AAG4"/>
<dbReference type="Proteomes" id="UP000012589">
    <property type="component" value="Unassembled WGS sequence"/>
</dbReference>
<dbReference type="InterPro" id="IPR003594">
    <property type="entry name" value="HATPase_dom"/>
</dbReference>
<comment type="subcellular location">
    <subcellularLocation>
        <location evidence="2">Membrane</location>
    </subcellularLocation>
</comment>
<keyword evidence="7" id="KW-0902">Two-component regulatory system</keyword>
<evidence type="ECO:0000256" key="1">
    <source>
        <dbReference type="ARBA" id="ARBA00000085"/>
    </source>
</evidence>
<dbReference type="InterPro" id="IPR036097">
    <property type="entry name" value="HisK_dim/P_sf"/>
</dbReference>
<keyword evidence="8" id="KW-1133">Transmembrane helix</keyword>
<name>N2AAG4_9FIRM</name>
<keyword evidence="6" id="KW-0418">Kinase</keyword>
<dbReference type="PROSITE" id="PS50885">
    <property type="entry name" value="HAMP"/>
    <property type="match status" value="1"/>
</dbReference>
<dbReference type="InterPro" id="IPR036890">
    <property type="entry name" value="HATPase_C_sf"/>
</dbReference>
<dbReference type="Gene3D" id="3.30.565.10">
    <property type="entry name" value="Histidine kinase-like ATPase, C-terminal domain"/>
    <property type="match status" value="1"/>
</dbReference>
<dbReference type="GO" id="GO:0000155">
    <property type="term" value="F:phosphorelay sensor kinase activity"/>
    <property type="evidence" value="ECO:0007669"/>
    <property type="project" value="InterPro"/>
</dbReference>
<dbReference type="SMART" id="SM00387">
    <property type="entry name" value="HATPase_c"/>
    <property type="match status" value="1"/>
</dbReference>
<dbReference type="FunFam" id="3.30.565.10:FF:000006">
    <property type="entry name" value="Sensor histidine kinase WalK"/>
    <property type="match status" value="1"/>
</dbReference>
<dbReference type="Pfam" id="PF00512">
    <property type="entry name" value="HisKA"/>
    <property type="match status" value="1"/>
</dbReference>
<feature type="domain" description="HAMP" evidence="10">
    <location>
        <begin position="151"/>
        <end position="205"/>
    </location>
</feature>
<dbReference type="GO" id="GO:0016036">
    <property type="term" value="P:cellular response to phosphate starvation"/>
    <property type="evidence" value="ECO:0007669"/>
    <property type="project" value="TreeGrafter"/>
</dbReference>
<dbReference type="PANTHER" id="PTHR45453">
    <property type="entry name" value="PHOSPHATE REGULON SENSOR PROTEIN PHOR"/>
    <property type="match status" value="1"/>
</dbReference>
<dbReference type="Pfam" id="PF02518">
    <property type="entry name" value="HATPase_c"/>
    <property type="match status" value="1"/>
</dbReference>
<comment type="catalytic activity">
    <reaction evidence="1">
        <text>ATP + protein L-histidine = ADP + protein N-phospho-L-histidine.</text>
        <dbReference type="EC" id="2.7.13.3"/>
    </reaction>
</comment>
<evidence type="ECO:0000256" key="5">
    <source>
        <dbReference type="ARBA" id="ARBA00022679"/>
    </source>
</evidence>
<dbReference type="InterPro" id="IPR003660">
    <property type="entry name" value="HAMP_dom"/>
</dbReference>
<feature type="transmembrane region" description="Helical" evidence="8">
    <location>
        <begin position="129"/>
        <end position="151"/>
    </location>
</feature>
<keyword evidence="4" id="KW-0597">Phosphoprotein</keyword>
<gene>
    <name evidence="11" type="ORF">C823_03604</name>
</gene>
<dbReference type="PANTHER" id="PTHR45453:SF1">
    <property type="entry name" value="PHOSPHATE REGULON SENSOR PROTEIN PHOR"/>
    <property type="match status" value="1"/>
</dbReference>
<evidence type="ECO:0000313" key="11">
    <source>
        <dbReference type="EMBL" id="EMZ23433.1"/>
    </source>
</evidence>
<dbReference type="Gene3D" id="1.10.287.130">
    <property type="match status" value="1"/>
</dbReference>
<evidence type="ECO:0000256" key="4">
    <source>
        <dbReference type="ARBA" id="ARBA00022553"/>
    </source>
</evidence>
<proteinExistence type="predicted"/>
<dbReference type="InterPro" id="IPR004358">
    <property type="entry name" value="Sig_transdc_His_kin-like_C"/>
</dbReference>
<dbReference type="HOGENOM" id="CLU_000445_89_6_9"/>
<sequence length="425" mass="48153">MLIFVRILANAAVEYDIRQSLDREAFKNLKEITLDCMGNITFQDDFAQKEGDIHFLVLDGSGEAVLGQYPKGCPQDIEINTKRLQQVTEGWEHFYIRDMRKHTGTKKRIYLRAIVCKSDAYSRYRMLECLAYASILIVFGIAIFCGVLLSGRISGSLREMCAAAEEIGQNRNMSGRMEYEGRFYELAVLTQANNRMLDRLEESFQQQEQFTADVAHELRTPIAVMTAQCQYAHGKTVSQEDYQEAFEVIERQSLKVSAIISRLLELSRLDYDRRQIEKEDVDLPELVQSVCEDLQQKSGDTLNIRFYLEQVHTVGDIGLVMIAIQNLLTNAVRYSDKDSLIEVETGTRGNMVFVSVGDHGVGISEEDLPYIFKRFYKTDKSRNSQGFGLGLPLTMKIAQKHGGTVLVQSSPGEGSTFTLLLPDIK</sequence>
<dbReference type="InterPro" id="IPR005467">
    <property type="entry name" value="His_kinase_dom"/>
</dbReference>
<keyword evidence="8" id="KW-0812">Transmembrane</keyword>
<feature type="domain" description="Histidine kinase" evidence="9">
    <location>
        <begin position="213"/>
        <end position="425"/>
    </location>
</feature>
<evidence type="ECO:0000256" key="3">
    <source>
        <dbReference type="ARBA" id="ARBA00012438"/>
    </source>
</evidence>
<evidence type="ECO:0000259" key="9">
    <source>
        <dbReference type="PROSITE" id="PS50109"/>
    </source>
</evidence>
<protein>
    <recommendedName>
        <fullName evidence="3">histidine kinase</fullName>
        <ecNumber evidence="3">2.7.13.3</ecNumber>
    </recommendedName>
</protein>
<dbReference type="InterPro" id="IPR050351">
    <property type="entry name" value="BphY/WalK/GraS-like"/>
</dbReference>
<accession>N2AAG4</accession>
<dbReference type="InterPro" id="IPR003661">
    <property type="entry name" value="HisK_dim/P_dom"/>
</dbReference>
<dbReference type="SUPFAM" id="SSF47384">
    <property type="entry name" value="Homodimeric domain of signal transducing histidine kinase"/>
    <property type="match status" value="1"/>
</dbReference>
<dbReference type="GO" id="GO:0004721">
    <property type="term" value="F:phosphoprotein phosphatase activity"/>
    <property type="evidence" value="ECO:0007669"/>
    <property type="project" value="TreeGrafter"/>
</dbReference>
<dbReference type="EC" id="2.7.13.3" evidence="3"/>
<keyword evidence="5" id="KW-0808">Transferase</keyword>
<keyword evidence="8" id="KW-0472">Membrane</keyword>
<evidence type="ECO:0000313" key="12">
    <source>
        <dbReference type="Proteomes" id="UP000012589"/>
    </source>
</evidence>
<comment type="caution">
    <text evidence="11">The sequence shown here is derived from an EMBL/GenBank/DDBJ whole genome shotgun (WGS) entry which is preliminary data.</text>
</comment>
<evidence type="ECO:0000256" key="8">
    <source>
        <dbReference type="SAM" id="Phobius"/>
    </source>
</evidence>